<dbReference type="Gene3D" id="3.40.50.2300">
    <property type="match status" value="1"/>
</dbReference>
<dbReference type="InterPro" id="IPR011006">
    <property type="entry name" value="CheY-like_superfamily"/>
</dbReference>
<evidence type="ECO:0000259" key="2">
    <source>
        <dbReference type="PROSITE" id="PS50110"/>
    </source>
</evidence>
<organism evidence="3 4">
    <name type="scientific">Belliella kenyensis</name>
    <dbReference type="NCBI Taxonomy" id="1472724"/>
    <lineage>
        <taxon>Bacteria</taxon>
        <taxon>Pseudomonadati</taxon>
        <taxon>Bacteroidota</taxon>
        <taxon>Cytophagia</taxon>
        <taxon>Cytophagales</taxon>
        <taxon>Cyclobacteriaceae</taxon>
        <taxon>Belliella</taxon>
    </lineage>
</organism>
<dbReference type="SMART" id="SM00448">
    <property type="entry name" value="REC"/>
    <property type="match status" value="1"/>
</dbReference>
<feature type="domain" description="Response regulatory" evidence="2">
    <location>
        <begin position="6"/>
        <end position="131"/>
    </location>
</feature>
<feature type="modified residue" description="4-aspartylphosphate" evidence="1">
    <location>
        <position position="63"/>
    </location>
</feature>
<evidence type="ECO:0000256" key="1">
    <source>
        <dbReference type="PROSITE-ProRule" id="PRU00169"/>
    </source>
</evidence>
<accession>A0ABV8ERN9</accession>
<dbReference type="SUPFAM" id="SSF52172">
    <property type="entry name" value="CheY-like"/>
    <property type="match status" value="1"/>
</dbReference>
<evidence type="ECO:0000313" key="3">
    <source>
        <dbReference type="EMBL" id="MFC3978345.1"/>
    </source>
</evidence>
<gene>
    <name evidence="3" type="ORF">ACFOUP_18325</name>
</gene>
<proteinExistence type="predicted"/>
<dbReference type="InterPro" id="IPR001789">
    <property type="entry name" value="Sig_transdc_resp-reg_receiver"/>
</dbReference>
<dbReference type="PANTHER" id="PTHR44520">
    <property type="entry name" value="RESPONSE REGULATOR RCP1-RELATED"/>
    <property type="match status" value="1"/>
</dbReference>
<name>A0ABV8ERN9_9BACT</name>
<keyword evidence="1" id="KW-0597">Phosphoprotein</keyword>
<dbReference type="Pfam" id="PF00072">
    <property type="entry name" value="Response_reg"/>
    <property type="match status" value="1"/>
</dbReference>
<dbReference type="PANTHER" id="PTHR44520:SF2">
    <property type="entry name" value="RESPONSE REGULATOR RCP1"/>
    <property type="match status" value="1"/>
</dbReference>
<sequence length="131" mass="15374">MKKIDEIWVIDDDPMHIYLAKHCIEQSCIVREIRTYKNGKEAYDALLIRILENKELPNIIFLDINMPIWDGWQFLEEILKVPINEKIPICLLTSSIHEVDFEKANQYGIISKYLIKPVSREKIDNFLAGLS</sequence>
<dbReference type="PROSITE" id="PS50110">
    <property type="entry name" value="RESPONSE_REGULATORY"/>
    <property type="match status" value="1"/>
</dbReference>
<dbReference type="RefSeq" id="WP_241295076.1">
    <property type="nucleotide sequence ID" value="NZ_JAKZGR010000008.1"/>
</dbReference>
<reference evidence="4" key="1">
    <citation type="journal article" date="2019" name="Int. J. Syst. Evol. Microbiol.">
        <title>The Global Catalogue of Microorganisms (GCM) 10K type strain sequencing project: providing services to taxonomists for standard genome sequencing and annotation.</title>
        <authorList>
            <consortium name="The Broad Institute Genomics Platform"/>
            <consortium name="The Broad Institute Genome Sequencing Center for Infectious Disease"/>
            <person name="Wu L."/>
            <person name="Ma J."/>
        </authorList>
    </citation>
    <scope>NUCLEOTIDE SEQUENCE [LARGE SCALE GENOMIC DNA]</scope>
    <source>
        <strain evidence="4">CECT 8551</strain>
    </source>
</reference>
<dbReference type="EMBL" id="JBHSAV010000094">
    <property type="protein sequence ID" value="MFC3978345.1"/>
    <property type="molecule type" value="Genomic_DNA"/>
</dbReference>
<keyword evidence="4" id="KW-1185">Reference proteome</keyword>
<dbReference type="Proteomes" id="UP001595766">
    <property type="component" value="Unassembled WGS sequence"/>
</dbReference>
<comment type="caution">
    <text evidence="3">The sequence shown here is derived from an EMBL/GenBank/DDBJ whole genome shotgun (WGS) entry which is preliminary data.</text>
</comment>
<evidence type="ECO:0000313" key="4">
    <source>
        <dbReference type="Proteomes" id="UP001595766"/>
    </source>
</evidence>
<dbReference type="InterPro" id="IPR052893">
    <property type="entry name" value="TCS_response_regulator"/>
</dbReference>
<protein>
    <submittedName>
        <fullName evidence="3">Response regulator</fullName>
    </submittedName>
</protein>